<reference evidence="2 3" key="1">
    <citation type="journal article" date="2019" name="Genome Biol. Evol.">
        <title>Insights into the evolution of the New World diploid cottons (Gossypium, subgenus Houzingenia) based on genome sequencing.</title>
        <authorList>
            <person name="Grover C.E."/>
            <person name="Arick M.A. 2nd"/>
            <person name="Thrash A."/>
            <person name="Conover J.L."/>
            <person name="Sanders W.S."/>
            <person name="Peterson D.G."/>
            <person name="Frelichowski J.E."/>
            <person name="Scheffler J.A."/>
            <person name="Scheffler B.E."/>
            <person name="Wendel J.F."/>
        </authorList>
    </citation>
    <scope>NUCLEOTIDE SEQUENCE [LARGE SCALE GENOMIC DNA]</scope>
    <source>
        <strain evidence="2">27</strain>
        <tissue evidence="2">Leaf</tissue>
    </source>
</reference>
<proteinExistence type="predicted"/>
<comment type="caution">
    <text evidence="2">The sequence shown here is derived from an EMBL/GenBank/DDBJ whole genome shotgun (WGS) entry which is preliminary data.</text>
</comment>
<evidence type="ECO:0000313" key="2">
    <source>
        <dbReference type="EMBL" id="MBA0614851.1"/>
    </source>
</evidence>
<dbReference type="PANTHER" id="PTHR16027:SF6">
    <property type="entry name" value="DILUTE DOMAIN-CONTAINING PROTEIN"/>
    <property type="match status" value="1"/>
</dbReference>
<keyword evidence="3" id="KW-1185">Reference proteome</keyword>
<dbReference type="Proteomes" id="UP000593561">
    <property type="component" value="Unassembled WGS sequence"/>
</dbReference>
<dbReference type="AlphaFoldDB" id="A0A7J8RM52"/>
<dbReference type="InterPro" id="IPR052072">
    <property type="entry name" value="Vascular_dev_regulator"/>
</dbReference>
<dbReference type="PANTHER" id="PTHR16027">
    <property type="entry name" value="DILUTE DOMAIN-CONTAINING PROTEIN YPR089W"/>
    <property type="match status" value="1"/>
</dbReference>
<dbReference type="PROSITE" id="PS51126">
    <property type="entry name" value="DILUTE"/>
    <property type="match status" value="1"/>
</dbReference>
<gene>
    <name evidence="2" type="ORF">Godav_015090</name>
</gene>
<sequence>MQKLATAREAYTQVFWSLDSGVLSTNGFRLQCYSDIFHFSFKQLFLSCQVLQEKSSITYNEITNELCPVLSVQQLYRICALFRDDSNNAPSVSPDVISSMKHLLSDGSADDGGSTFLLEDDISFPFSVEDIIGSMRVKEFAEVKPAAELTENPAFQFLLQD</sequence>
<protein>
    <recommendedName>
        <fullName evidence="1">Dilute domain-containing protein</fullName>
    </recommendedName>
</protein>
<dbReference type="EMBL" id="JABFAC010000006">
    <property type="protein sequence ID" value="MBA0614851.1"/>
    <property type="molecule type" value="Genomic_DNA"/>
</dbReference>
<evidence type="ECO:0000259" key="1">
    <source>
        <dbReference type="PROSITE" id="PS51126"/>
    </source>
</evidence>
<accession>A0A7J8RM52</accession>
<feature type="domain" description="Dilute" evidence="1">
    <location>
        <begin position="1"/>
        <end position="106"/>
    </location>
</feature>
<name>A0A7J8RM52_GOSDV</name>
<organism evidence="2 3">
    <name type="scientific">Gossypium davidsonii</name>
    <name type="common">Davidson's cotton</name>
    <name type="synonym">Gossypium klotzschianum subsp. davidsonii</name>
    <dbReference type="NCBI Taxonomy" id="34287"/>
    <lineage>
        <taxon>Eukaryota</taxon>
        <taxon>Viridiplantae</taxon>
        <taxon>Streptophyta</taxon>
        <taxon>Embryophyta</taxon>
        <taxon>Tracheophyta</taxon>
        <taxon>Spermatophyta</taxon>
        <taxon>Magnoliopsida</taxon>
        <taxon>eudicotyledons</taxon>
        <taxon>Gunneridae</taxon>
        <taxon>Pentapetalae</taxon>
        <taxon>rosids</taxon>
        <taxon>malvids</taxon>
        <taxon>Malvales</taxon>
        <taxon>Malvaceae</taxon>
        <taxon>Malvoideae</taxon>
        <taxon>Gossypium</taxon>
    </lineage>
</organism>
<dbReference type="InterPro" id="IPR002710">
    <property type="entry name" value="Dilute_dom"/>
</dbReference>
<evidence type="ECO:0000313" key="3">
    <source>
        <dbReference type="Proteomes" id="UP000593561"/>
    </source>
</evidence>